<dbReference type="Proteomes" id="UP001229421">
    <property type="component" value="Unassembled WGS sequence"/>
</dbReference>
<protein>
    <submittedName>
        <fullName evidence="1">Uncharacterized protein</fullName>
    </submittedName>
</protein>
<evidence type="ECO:0000313" key="1">
    <source>
        <dbReference type="EMBL" id="KAK1433193.1"/>
    </source>
</evidence>
<proteinExistence type="predicted"/>
<sequence length="75" mass="8666">MRKETECCDVINLYCVNSATVRMAWYMKKSYFGKFIYLYVKKLHVGDMIVGTTSCSQIFNKTKSDMKGNEDISSD</sequence>
<comment type="caution">
    <text evidence="1">The sequence shown here is derived from an EMBL/GenBank/DDBJ whole genome shotgun (WGS) entry which is preliminary data.</text>
</comment>
<accession>A0AAD8L542</accession>
<evidence type="ECO:0000313" key="2">
    <source>
        <dbReference type="Proteomes" id="UP001229421"/>
    </source>
</evidence>
<reference evidence="1" key="1">
    <citation type="journal article" date="2023" name="bioRxiv">
        <title>Improved chromosome-level genome assembly for marigold (Tagetes erecta).</title>
        <authorList>
            <person name="Jiang F."/>
            <person name="Yuan L."/>
            <person name="Wang S."/>
            <person name="Wang H."/>
            <person name="Xu D."/>
            <person name="Wang A."/>
            <person name="Fan W."/>
        </authorList>
    </citation>
    <scope>NUCLEOTIDE SEQUENCE</scope>
    <source>
        <strain evidence="1">WSJ</strain>
        <tissue evidence="1">Leaf</tissue>
    </source>
</reference>
<name>A0AAD8L542_TARER</name>
<dbReference type="AlphaFoldDB" id="A0AAD8L542"/>
<organism evidence="1 2">
    <name type="scientific">Tagetes erecta</name>
    <name type="common">African marigold</name>
    <dbReference type="NCBI Taxonomy" id="13708"/>
    <lineage>
        <taxon>Eukaryota</taxon>
        <taxon>Viridiplantae</taxon>
        <taxon>Streptophyta</taxon>
        <taxon>Embryophyta</taxon>
        <taxon>Tracheophyta</taxon>
        <taxon>Spermatophyta</taxon>
        <taxon>Magnoliopsida</taxon>
        <taxon>eudicotyledons</taxon>
        <taxon>Gunneridae</taxon>
        <taxon>Pentapetalae</taxon>
        <taxon>asterids</taxon>
        <taxon>campanulids</taxon>
        <taxon>Asterales</taxon>
        <taxon>Asteraceae</taxon>
        <taxon>Asteroideae</taxon>
        <taxon>Heliantheae alliance</taxon>
        <taxon>Tageteae</taxon>
        <taxon>Tagetes</taxon>
    </lineage>
</organism>
<keyword evidence="2" id="KW-1185">Reference proteome</keyword>
<gene>
    <name evidence="1" type="ORF">QVD17_10101</name>
</gene>
<dbReference type="EMBL" id="JAUHHV010000002">
    <property type="protein sequence ID" value="KAK1433193.1"/>
    <property type="molecule type" value="Genomic_DNA"/>
</dbReference>